<dbReference type="Proteomes" id="UP000199518">
    <property type="component" value="Unassembled WGS sequence"/>
</dbReference>
<evidence type="ECO:0000259" key="1">
    <source>
        <dbReference type="Pfam" id="PF00561"/>
    </source>
</evidence>
<dbReference type="AlphaFoldDB" id="A0A1I3LBZ6"/>
<dbReference type="STRING" id="1576369.SAMN05421753_112211"/>
<organism evidence="2 3">
    <name type="scientific">Planctomicrobium piriforme</name>
    <dbReference type="NCBI Taxonomy" id="1576369"/>
    <lineage>
        <taxon>Bacteria</taxon>
        <taxon>Pseudomonadati</taxon>
        <taxon>Planctomycetota</taxon>
        <taxon>Planctomycetia</taxon>
        <taxon>Planctomycetales</taxon>
        <taxon>Planctomycetaceae</taxon>
        <taxon>Planctomicrobium</taxon>
    </lineage>
</organism>
<dbReference type="GO" id="GO:0003824">
    <property type="term" value="F:catalytic activity"/>
    <property type="evidence" value="ECO:0007669"/>
    <property type="project" value="InterPro"/>
</dbReference>
<dbReference type="PANTHER" id="PTHR43798">
    <property type="entry name" value="MONOACYLGLYCEROL LIPASE"/>
    <property type="match status" value="1"/>
</dbReference>
<dbReference type="InterPro" id="IPR000073">
    <property type="entry name" value="AB_hydrolase_1"/>
</dbReference>
<dbReference type="Gene3D" id="3.40.50.1820">
    <property type="entry name" value="alpha/beta hydrolase"/>
    <property type="match status" value="1"/>
</dbReference>
<dbReference type="InterPro" id="IPR050266">
    <property type="entry name" value="AB_hydrolase_sf"/>
</dbReference>
<proteinExistence type="predicted"/>
<name>A0A1I3LBZ6_9PLAN</name>
<evidence type="ECO:0000313" key="2">
    <source>
        <dbReference type="EMBL" id="SFI82221.1"/>
    </source>
</evidence>
<gene>
    <name evidence="2" type="ORF">SAMN05421753_112211</name>
</gene>
<evidence type="ECO:0000313" key="3">
    <source>
        <dbReference type="Proteomes" id="UP000199518"/>
    </source>
</evidence>
<dbReference type="Pfam" id="PF00561">
    <property type="entry name" value="Abhydrolase_1"/>
    <property type="match status" value="1"/>
</dbReference>
<reference evidence="3" key="1">
    <citation type="submission" date="2016-10" db="EMBL/GenBank/DDBJ databases">
        <authorList>
            <person name="Varghese N."/>
            <person name="Submissions S."/>
        </authorList>
    </citation>
    <scope>NUCLEOTIDE SEQUENCE [LARGE SCALE GENOMIC DNA]</scope>
    <source>
        <strain evidence="3">DSM 26348</strain>
    </source>
</reference>
<dbReference type="OrthoDB" id="252464at2"/>
<dbReference type="SUPFAM" id="SSF53474">
    <property type="entry name" value="alpha/beta-Hydrolases"/>
    <property type="match status" value="1"/>
</dbReference>
<sequence>MNQQVKMPGVVLNYRDVGQGEPLLFVHGFPLDCTMWQAQIDFFSKTHRCLAVDLRGFGRSSVRPGTVTMEIMADDLASFLDAIRVQGPVTLCGLSMGGYVAWQFWKRYPFKLSRLIMCDTRAIADTEEGAQQRLQTADKVEREGAAFLADSMLPKLYCEASVKSRPELIESARNVILTNSTSGIAAAARGMAARPDVTSWLPKIKVPTLLITGEHDAISSVAEMKTIANALPDARHAVIPHAGHMAPQEQPQATNAAIQKFLGETAK</sequence>
<accession>A0A1I3LBZ6</accession>
<dbReference type="InterPro" id="IPR029058">
    <property type="entry name" value="AB_hydrolase_fold"/>
</dbReference>
<feature type="domain" description="AB hydrolase-1" evidence="1">
    <location>
        <begin position="22"/>
        <end position="246"/>
    </location>
</feature>
<dbReference type="RefSeq" id="WP_092052019.1">
    <property type="nucleotide sequence ID" value="NZ_FOQD01000012.1"/>
</dbReference>
<dbReference type="InterPro" id="IPR000639">
    <property type="entry name" value="Epox_hydrolase-like"/>
</dbReference>
<protein>
    <submittedName>
        <fullName evidence="2">Pimeloyl-ACP methyl ester carboxylesterase</fullName>
    </submittedName>
</protein>
<dbReference type="PRINTS" id="PR00412">
    <property type="entry name" value="EPOXHYDRLASE"/>
</dbReference>
<dbReference type="EMBL" id="FOQD01000012">
    <property type="protein sequence ID" value="SFI82221.1"/>
    <property type="molecule type" value="Genomic_DNA"/>
</dbReference>
<keyword evidence="3" id="KW-1185">Reference proteome</keyword>
<dbReference type="PRINTS" id="PR00111">
    <property type="entry name" value="ABHYDROLASE"/>
</dbReference>